<sequence length="57" mass="6512">MQPCATGAAPDLEPCPELLATLRARLHELDERIDTLTRSRQALHDYIDTTERRVSQH</sequence>
<accession>A0ABP8T144</accession>
<dbReference type="Proteomes" id="UP001500307">
    <property type="component" value="Unassembled WGS sequence"/>
</dbReference>
<dbReference type="EMBL" id="BAABGU010000049">
    <property type="protein sequence ID" value="GAA4579490.1"/>
    <property type="molecule type" value="Genomic_DNA"/>
</dbReference>
<organism evidence="1 2">
    <name type="scientific">Micromonospora coerulea</name>
    <dbReference type="NCBI Taxonomy" id="47856"/>
    <lineage>
        <taxon>Bacteria</taxon>
        <taxon>Bacillati</taxon>
        <taxon>Actinomycetota</taxon>
        <taxon>Actinomycetes</taxon>
        <taxon>Micromonosporales</taxon>
        <taxon>Micromonosporaceae</taxon>
        <taxon>Micromonospora</taxon>
    </lineage>
</organism>
<dbReference type="InterPro" id="IPR009061">
    <property type="entry name" value="DNA-bd_dom_put_sf"/>
</dbReference>
<evidence type="ECO:0000313" key="1">
    <source>
        <dbReference type="EMBL" id="GAA4579490.1"/>
    </source>
</evidence>
<name>A0ABP8T144_9ACTN</name>
<dbReference type="SUPFAM" id="SSF46955">
    <property type="entry name" value="Putative DNA-binding domain"/>
    <property type="match status" value="1"/>
</dbReference>
<keyword evidence="2" id="KW-1185">Reference proteome</keyword>
<gene>
    <name evidence="1" type="ORF">GCM10023176_57380</name>
</gene>
<reference evidence="2" key="1">
    <citation type="journal article" date="2019" name="Int. J. Syst. Evol. Microbiol.">
        <title>The Global Catalogue of Microorganisms (GCM) 10K type strain sequencing project: providing services to taxonomists for standard genome sequencing and annotation.</title>
        <authorList>
            <consortium name="The Broad Institute Genomics Platform"/>
            <consortium name="The Broad Institute Genome Sequencing Center for Infectious Disease"/>
            <person name="Wu L."/>
            <person name="Ma J."/>
        </authorList>
    </citation>
    <scope>NUCLEOTIDE SEQUENCE [LARGE SCALE GENOMIC DNA]</scope>
    <source>
        <strain evidence="2">JCM 3175</strain>
    </source>
</reference>
<proteinExistence type="predicted"/>
<dbReference type="Gene3D" id="1.10.1660.10">
    <property type="match status" value="1"/>
</dbReference>
<protein>
    <submittedName>
        <fullName evidence="1">Uncharacterized protein</fullName>
    </submittedName>
</protein>
<evidence type="ECO:0000313" key="2">
    <source>
        <dbReference type="Proteomes" id="UP001500307"/>
    </source>
</evidence>
<comment type="caution">
    <text evidence="1">The sequence shown here is derived from an EMBL/GenBank/DDBJ whole genome shotgun (WGS) entry which is preliminary data.</text>
</comment>